<comment type="caution">
    <text evidence="3">The sequence shown here is derived from an EMBL/GenBank/DDBJ whole genome shotgun (WGS) entry which is preliminary data.</text>
</comment>
<feature type="region of interest" description="Disordered" evidence="1">
    <location>
        <begin position="73"/>
        <end position="96"/>
    </location>
</feature>
<dbReference type="PANTHER" id="PTHR14140">
    <property type="entry name" value="E3 UBIQUITIN-PROTEIN LIGASE UHRF-RELATED"/>
    <property type="match status" value="1"/>
</dbReference>
<dbReference type="Pfam" id="PF02182">
    <property type="entry name" value="SAD_SRA"/>
    <property type="match status" value="1"/>
</dbReference>
<dbReference type="InterPro" id="IPR015947">
    <property type="entry name" value="PUA-like_sf"/>
</dbReference>
<dbReference type="InterPro" id="IPR003615">
    <property type="entry name" value="HNH_nuc"/>
</dbReference>
<evidence type="ECO:0000313" key="3">
    <source>
        <dbReference type="EMBL" id="GFM97366.1"/>
    </source>
</evidence>
<dbReference type="InterPro" id="IPR036987">
    <property type="entry name" value="SRA-YDG_sf"/>
</dbReference>
<dbReference type="SUPFAM" id="SSF88697">
    <property type="entry name" value="PUA domain-like"/>
    <property type="match status" value="1"/>
</dbReference>
<dbReference type="AlphaFoldDB" id="A0A7J0C6K8"/>
<organism evidence="3 4">
    <name type="scientific">Streptomyces fulvorobeus</name>
    <dbReference type="NCBI Taxonomy" id="284028"/>
    <lineage>
        <taxon>Bacteria</taxon>
        <taxon>Bacillati</taxon>
        <taxon>Actinomycetota</taxon>
        <taxon>Actinomycetes</taxon>
        <taxon>Kitasatosporales</taxon>
        <taxon>Streptomycetaceae</taxon>
        <taxon>Streptomyces</taxon>
    </lineage>
</organism>
<dbReference type="CDD" id="cd00085">
    <property type="entry name" value="HNHc"/>
    <property type="match status" value="1"/>
</dbReference>
<evidence type="ECO:0000259" key="2">
    <source>
        <dbReference type="PROSITE" id="PS51015"/>
    </source>
</evidence>
<evidence type="ECO:0000313" key="4">
    <source>
        <dbReference type="Proteomes" id="UP000498980"/>
    </source>
</evidence>
<dbReference type="Pfam" id="PF13391">
    <property type="entry name" value="HNH_2"/>
    <property type="match status" value="1"/>
</dbReference>
<keyword evidence="4" id="KW-1185">Reference proteome</keyword>
<dbReference type="InterPro" id="IPR045134">
    <property type="entry name" value="UHRF1/2-like"/>
</dbReference>
<dbReference type="PANTHER" id="PTHR14140:SF27">
    <property type="entry name" value="OS04G0289800 PROTEIN"/>
    <property type="match status" value="1"/>
</dbReference>
<dbReference type="GO" id="GO:0016567">
    <property type="term" value="P:protein ubiquitination"/>
    <property type="evidence" value="ECO:0007669"/>
    <property type="project" value="TreeGrafter"/>
</dbReference>
<feature type="compositionally biased region" description="Polar residues" evidence="1">
    <location>
        <begin position="78"/>
        <end position="96"/>
    </location>
</feature>
<dbReference type="Proteomes" id="UP000498980">
    <property type="component" value="Unassembled WGS sequence"/>
</dbReference>
<feature type="domain" description="YDG" evidence="2">
    <location>
        <begin position="9"/>
        <end position="156"/>
    </location>
</feature>
<dbReference type="SMART" id="SM00466">
    <property type="entry name" value="SRA"/>
    <property type="match status" value="1"/>
</dbReference>
<name>A0A7J0C6K8_9ACTN</name>
<evidence type="ECO:0000256" key="1">
    <source>
        <dbReference type="SAM" id="MobiDB-lite"/>
    </source>
</evidence>
<dbReference type="GO" id="GO:0044027">
    <property type="term" value="P:negative regulation of gene expression via chromosomal CpG island methylation"/>
    <property type="evidence" value="ECO:0007669"/>
    <property type="project" value="TreeGrafter"/>
</dbReference>
<dbReference type="EMBL" id="BLWC01000001">
    <property type="protein sequence ID" value="GFM97366.1"/>
    <property type="molecule type" value="Genomic_DNA"/>
</dbReference>
<protein>
    <recommendedName>
        <fullName evidence="2">YDG domain-containing protein</fullName>
    </recommendedName>
</protein>
<proteinExistence type="predicted"/>
<dbReference type="Gene3D" id="2.30.280.10">
    <property type="entry name" value="SRA-YDG"/>
    <property type="match status" value="1"/>
</dbReference>
<reference evidence="3 4" key="1">
    <citation type="submission" date="2020-05" db="EMBL/GenBank/DDBJ databases">
        <title>Whole genome shotgun sequence of Streptomyces fulvorobeus NBRC 15897.</title>
        <authorList>
            <person name="Komaki H."/>
            <person name="Tamura T."/>
        </authorList>
    </citation>
    <scope>NUCLEOTIDE SEQUENCE [LARGE SCALE GENOMIC DNA]</scope>
    <source>
        <strain evidence="3 4">NBRC 15897</strain>
    </source>
</reference>
<dbReference type="PROSITE" id="PS51015">
    <property type="entry name" value="YDG"/>
    <property type="match status" value="1"/>
</dbReference>
<dbReference type="InterPro" id="IPR003105">
    <property type="entry name" value="SRA_YDG"/>
</dbReference>
<sequence>MAAYRANFGHVNDILPGTHFESRKDVKDAQLHKEREAGISWGRDDEDERAADAIVLSNGYADDVDQWNEITYTGAGGQTRNSSQQTSDQSWDNYGNASLRRSRIKGNCVRVIRGSKGERAYSPGSGYRYDGLYEIVADWSETGRAGFQICRFKLRRLADERQELTSVERQVQDMLDRRGQHLTEDSADDAVSRRRTTTVERIVRDTAVVRRVKRWHNFACQVCGLSLAVGADGRSYAEGAHIHALGGPDGGPDVDSNVLCLCPNCHVQLDRGALYLTDDLRVVNRFARGGAPRSAPLRTVEQHRIEKRFIRAHRRFWGIQEQSLNS</sequence>
<accession>A0A7J0C6K8</accession>
<gene>
    <name evidence="3" type="ORF">Sfulv_21770</name>
</gene>
<dbReference type="GO" id="GO:0061630">
    <property type="term" value="F:ubiquitin protein ligase activity"/>
    <property type="evidence" value="ECO:0007669"/>
    <property type="project" value="TreeGrafter"/>
</dbReference>